<name>A0A0A9BQH6_ARUDO</name>
<reference evidence="1" key="2">
    <citation type="journal article" date="2015" name="Data Brief">
        <title>Shoot transcriptome of the giant reed, Arundo donax.</title>
        <authorList>
            <person name="Barrero R.A."/>
            <person name="Guerrero F.D."/>
            <person name="Moolhuijzen P."/>
            <person name="Goolsby J.A."/>
            <person name="Tidwell J."/>
            <person name="Bellgard S.E."/>
            <person name="Bellgard M.I."/>
        </authorList>
    </citation>
    <scope>NUCLEOTIDE SEQUENCE</scope>
    <source>
        <tissue evidence="1">Shoot tissue taken approximately 20 cm above the soil surface</tissue>
    </source>
</reference>
<dbReference type="AlphaFoldDB" id="A0A0A9BQH6"/>
<protein>
    <submittedName>
        <fullName evidence="1">Uncharacterized protein</fullName>
    </submittedName>
</protein>
<proteinExistence type="predicted"/>
<evidence type="ECO:0000313" key="1">
    <source>
        <dbReference type="EMBL" id="JAD64413.1"/>
    </source>
</evidence>
<sequence>MIFLWENWVGDIKRSRF</sequence>
<dbReference type="EMBL" id="GBRH01233482">
    <property type="protein sequence ID" value="JAD64413.1"/>
    <property type="molecule type" value="Transcribed_RNA"/>
</dbReference>
<reference evidence="1" key="1">
    <citation type="submission" date="2014-09" db="EMBL/GenBank/DDBJ databases">
        <authorList>
            <person name="Magalhaes I.L.F."/>
            <person name="Oliveira U."/>
            <person name="Santos F.R."/>
            <person name="Vidigal T.H.D.A."/>
            <person name="Brescovit A.D."/>
            <person name="Santos A.J."/>
        </authorList>
    </citation>
    <scope>NUCLEOTIDE SEQUENCE</scope>
    <source>
        <tissue evidence="1">Shoot tissue taken approximately 20 cm above the soil surface</tissue>
    </source>
</reference>
<organism evidence="1">
    <name type="scientific">Arundo donax</name>
    <name type="common">Giant reed</name>
    <name type="synonym">Donax arundinaceus</name>
    <dbReference type="NCBI Taxonomy" id="35708"/>
    <lineage>
        <taxon>Eukaryota</taxon>
        <taxon>Viridiplantae</taxon>
        <taxon>Streptophyta</taxon>
        <taxon>Embryophyta</taxon>
        <taxon>Tracheophyta</taxon>
        <taxon>Spermatophyta</taxon>
        <taxon>Magnoliopsida</taxon>
        <taxon>Liliopsida</taxon>
        <taxon>Poales</taxon>
        <taxon>Poaceae</taxon>
        <taxon>PACMAD clade</taxon>
        <taxon>Arundinoideae</taxon>
        <taxon>Arundineae</taxon>
        <taxon>Arundo</taxon>
    </lineage>
</organism>
<accession>A0A0A9BQH6</accession>